<dbReference type="GO" id="GO:0015385">
    <property type="term" value="F:sodium:proton antiporter activity"/>
    <property type="evidence" value="ECO:0007669"/>
    <property type="project" value="InterPro"/>
</dbReference>
<feature type="domain" description="Cation/H+ exchanger transmembrane" evidence="13">
    <location>
        <begin position="12"/>
        <end position="387"/>
    </location>
</feature>
<dbReference type="Proteomes" id="UP000520814">
    <property type="component" value="Unassembled WGS sequence"/>
</dbReference>
<dbReference type="AlphaFoldDB" id="A0A7W9SVV2"/>
<dbReference type="GO" id="GO:0015386">
    <property type="term" value="F:potassium:proton antiporter activity"/>
    <property type="evidence" value="ECO:0007669"/>
    <property type="project" value="TreeGrafter"/>
</dbReference>
<accession>A0A7W9SVV2</accession>
<evidence type="ECO:0000256" key="7">
    <source>
        <dbReference type="ARBA" id="ARBA00022989"/>
    </source>
</evidence>
<evidence type="ECO:0000256" key="9">
    <source>
        <dbReference type="ARBA" id="ARBA00023065"/>
    </source>
</evidence>
<dbReference type="GO" id="GO:0005886">
    <property type="term" value="C:plasma membrane"/>
    <property type="evidence" value="ECO:0007669"/>
    <property type="project" value="UniProtKB-SubCell"/>
</dbReference>
<gene>
    <name evidence="14" type="ORF">HNQ39_005654</name>
</gene>
<feature type="transmembrane region" description="Helical" evidence="12">
    <location>
        <begin position="295"/>
        <end position="322"/>
    </location>
</feature>
<feature type="transmembrane region" description="Helical" evidence="12">
    <location>
        <begin position="334"/>
        <end position="351"/>
    </location>
</feature>
<keyword evidence="15" id="KW-1185">Reference proteome</keyword>
<dbReference type="GO" id="GO:0051453">
    <property type="term" value="P:regulation of intracellular pH"/>
    <property type="evidence" value="ECO:0007669"/>
    <property type="project" value="TreeGrafter"/>
</dbReference>
<dbReference type="GO" id="GO:0098719">
    <property type="term" value="P:sodium ion import across plasma membrane"/>
    <property type="evidence" value="ECO:0007669"/>
    <property type="project" value="TreeGrafter"/>
</dbReference>
<comment type="similarity">
    <text evidence="2">Belongs to the monovalent cation:proton antiporter 1 (CPA1) transporter (TC 2.A.36) family.</text>
</comment>
<evidence type="ECO:0000256" key="2">
    <source>
        <dbReference type="ARBA" id="ARBA00007367"/>
    </source>
</evidence>
<dbReference type="PRINTS" id="PR01084">
    <property type="entry name" value="NAHEXCHNGR"/>
</dbReference>
<evidence type="ECO:0000256" key="11">
    <source>
        <dbReference type="ARBA" id="ARBA00023201"/>
    </source>
</evidence>
<dbReference type="InterPro" id="IPR006153">
    <property type="entry name" value="Cation/H_exchanger_TM"/>
</dbReference>
<evidence type="ECO:0000313" key="14">
    <source>
        <dbReference type="EMBL" id="MBB6053812.1"/>
    </source>
</evidence>
<dbReference type="PANTHER" id="PTHR10110">
    <property type="entry name" value="SODIUM/HYDROGEN EXCHANGER"/>
    <property type="match status" value="1"/>
</dbReference>
<organism evidence="14 15">
    <name type="scientific">Armatimonas rosea</name>
    <dbReference type="NCBI Taxonomy" id="685828"/>
    <lineage>
        <taxon>Bacteria</taxon>
        <taxon>Bacillati</taxon>
        <taxon>Armatimonadota</taxon>
        <taxon>Armatimonadia</taxon>
        <taxon>Armatimonadales</taxon>
        <taxon>Armatimonadaceae</taxon>
        <taxon>Armatimonas</taxon>
    </lineage>
</organism>
<keyword evidence="4" id="KW-0050">Antiport</keyword>
<feature type="transmembrane region" description="Helical" evidence="12">
    <location>
        <begin position="54"/>
        <end position="71"/>
    </location>
</feature>
<evidence type="ECO:0000256" key="3">
    <source>
        <dbReference type="ARBA" id="ARBA00022448"/>
    </source>
</evidence>
<evidence type="ECO:0000256" key="1">
    <source>
        <dbReference type="ARBA" id="ARBA00004651"/>
    </source>
</evidence>
<feature type="transmembrane region" description="Helical" evidence="12">
    <location>
        <begin position="30"/>
        <end position="47"/>
    </location>
</feature>
<dbReference type="Pfam" id="PF00999">
    <property type="entry name" value="Na_H_Exchanger"/>
    <property type="match status" value="1"/>
</dbReference>
<dbReference type="PANTHER" id="PTHR10110:SF195">
    <property type="entry name" value="NA(+)_H(+) ANTIPORTER NHAS2"/>
    <property type="match status" value="1"/>
</dbReference>
<feature type="transmembrane region" description="Helical" evidence="12">
    <location>
        <begin position="181"/>
        <end position="204"/>
    </location>
</feature>
<keyword evidence="10 12" id="KW-0472">Membrane</keyword>
<keyword evidence="9" id="KW-0406">Ion transport</keyword>
<keyword evidence="11" id="KW-0739">Sodium transport</keyword>
<dbReference type="InterPro" id="IPR004709">
    <property type="entry name" value="NaH_exchanger"/>
</dbReference>
<feature type="transmembrane region" description="Helical" evidence="12">
    <location>
        <begin position="363"/>
        <end position="386"/>
    </location>
</feature>
<evidence type="ECO:0000256" key="4">
    <source>
        <dbReference type="ARBA" id="ARBA00022449"/>
    </source>
</evidence>
<dbReference type="EMBL" id="JACHGW010000008">
    <property type="protein sequence ID" value="MBB6053812.1"/>
    <property type="molecule type" value="Genomic_DNA"/>
</dbReference>
<keyword evidence="6 12" id="KW-0812">Transmembrane</keyword>
<evidence type="ECO:0000256" key="6">
    <source>
        <dbReference type="ARBA" id="ARBA00022692"/>
    </source>
</evidence>
<evidence type="ECO:0000256" key="5">
    <source>
        <dbReference type="ARBA" id="ARBA00022475"/>
    </source>
</evidence>
<sequence>MLPVERIAFLLLIVCLTAMAARRLRLPYTIGLIAAGTALSLTGLLAGVALTKELIFSALLPPLIFEAAFYIPWTELRADSKPILLLATLGVLLATGLTAAGMHFLAGWEWQAATVFGTLIAATDPVSVIATFKEAGVHGRLRLLVEAESLFNDGTAAVLFGVVLAWASSGQVSVAHIGLDLLREVGGGCGMGLLVGFFVLWIAGHTDDHLVEIALTVVAAYGSFLLAQHFHCSGVLATLCCGLLLGNRGSLGSITDAGHEAVGSFWEFAAFLVNSVIFLLIGASEKDLLRELVHYGVPLLIATGIVTLGRGVAVYPLCALFARSPLAISLAHQHILFWGGLRGALALALVLGLPESLPRRAELIAVTFGVVAFSVIVQGLTVTPLLKRLKLH</sequence>
<feature type="transmembrane region" description="Helical" evidence="12">
    <location>
        <begin position="224"/>
        <end position="245"/>
    </location>
</feature>
<proteinExistence type="inferred from homology"/>
<keyword evidence="3" id="KW-0813">Transport</keyword>
<name>A0A7W9SVV2_ARMRO</name>
<comment type="caution">
    <text evidence="14">The sequence shown here is derived from an EMBL/GenBank/DDBJ whole genome shotgun (WGS) entry which is preliminary data.</text>
</comment>
<evidence type="ECO:0000256" key="12">
    <source>
        <dbReference type="SAM" id="Phobius"/>
    </source>
</evidence>
<dbReference type="RefSeq" id="WP_184203899.1">
    <property type="nucleotide sequence ID" value="NZ_JACHGW010000008.1"/>
</dbReference>
<keyword evidence="5" id="KW-1003">Cell membrane</keyword>
<dbReference type="Gene3D" id="6.10.140.1330">
    <property type="match status" value="1"/>
</dbReference>
<keyword evidence="8" id="KW-0915">Sodium</keyword>
<reference evidence="14 15" key="1">
    <citation type="submission" date="2020-08" db="EMBL/GenBank/DDBJ databases">
        <title>Genomic Encyclopedia of Type Strains, Phase IV (KMG-IV): sequencing the most valuable type-strain genomes for metagenomic binning, comparative biology and taxonomic classification.</title>
        <authorList>
            <person name="Goeker M."/>
        </authorList>
    </citation>
    <scope>NUCLEOTIDE SEQUENCE [LARGE SCALE GENOMIC DNA]</scope>
    <source>
        <strain evidence="14 15">DSM 23562</strain>
    </source>
</reference>
<feature type="transmembrane region" description="Helical" evidence="12">
    <location>
        <begin position="265"/>
        <end position="283"/>
    </location>
</feature>
<protein>
    <submittedName>
        <fullName evidence="14">CPA1 family monovalent cation:H+ antiporter</fullName>
    </submittedName>
</protein>
<evidence type="ECO:0000256" key="8">
    <source>
        <dbReference type="ARBA" id="ARBA00023053"/>
    </source>
</evidence>
<evidence type="ECO:0000259" key="13">
    <source>
        <dbReference type="Pfam" id="PF00999"/>
    </source>
</evidence>
<comment type="subcellular location">
    <subcellularLocation>
        <location evidence="1">Cell membrane</location>
        <topology evidence="1">Multi-pass membrane protein</topology>
    </subcellularLocation>
</comment>
<feature type="transmembrane region" description="Helical" evidence="12">
    <location>
        <begin position="150"/>
        <end position="169"/>
    </location>
</feature>
<evidence type="ECO:0000313" key="15">
    <source>
        <dbReference type="Proteomes" id="UP000520814"/>
    </source>
</evidence>
<dbReference type="InterPro" id="IPR018422">
    <property type="entry name" value="Cation/H_exchanger_CPA1"/>
</dbReference>
<evidence type="ECO:0000256" key="10">
    <source>
        <dbReference type="ARBA" id="ARBA00023136"/>
    </source>
</evidence>
<feature type="transmembrane region" description="Helical" evidence="12">
    <location>
        <begin position="83"/>
        <end position="105"/>
    </location>
</feature>
<keyword evidence="7 12" id="KW-1133">Transmembrane helix</keyword>